<organism evidence="5 6">
    <name type="scientific">Oligella urethralis DNF00040</name>
    <dbReference type="NCBI Taxonomy" id="1401065"/>
    <lineage>
        <taxon>Bacteria</taxon>
        <taxon>Pseudomonadati</taxon>
        <taxon>Pseudomonadota</taxon>
        <taxon>Betaproteobacteria</taxon>
        <taxon>Burkholderiales</taxon>
        <taxon>Alcaligenaceae</taxon>
        <taxon>Oligella</taxon>
    </lineage>
</organism>
<evidence type="ECO:0000256" key="1">
    <source>
        <dbReference type="ARBA" id="ARBA00007274"/>
    </source>
</evidence>
<dbReference type="RefSeq" id="WP_036560891.1">
    <property type="nucleotide sequence ID" value="NZ_JRNI01000086.1"/>
</dbReference>
<dbReference type="GO" id="GO:0016740">
    <property type="term" value="F:transferase activity"/>
    <property type="evidence" value="ECO:0007669"/>
    <property type="project" value="UniProtKB-KW"/>
</dbReference>
<evidence type="ECO:0000256" key="2">
    <source>
        <dbReference type="PIRSR" id="PIRSR620019-1"/>
    </source>
</evidence>
<feature type="binding site" evidence="3">
    <location>
        <position position="69"/>
    </location>
    <ligand>
        <name>substrate</name>
    </ligand>
</feature>
<dbReference type="SUPFAM" id="SSF51161">
    <property type="entry name" value="Trimeric LpxA-like enzymes"/>
    <property type="match status" value="1"/>
</dbReference>
<comment type="similarity">
    <text evidence="1">Belongs to the transferase hexapeptide repeat family.</text>
</comment>
<dbReference type="InterPro" id="IPR050179">
    <property type="entry name" value="Trans_hexapeptide_repeat"/>
</dbReference>
<feature type="domain" description="PglD N-terminal" evidence="4">
    <location>
        <begin position="4"/>
        <end position="76"/>
    </location>
</feature>
<comment type="caution">
    <text evidence="5">The sequence shown here is derived from an EMBL/GenBank/DDBJ whole genome shotgun (WGS) entry which is preliminary data.</text>
</comment>
<evidence type="ECO:0000313" key="5">
    <source>
        <dbReference type="EMBL" id="KGF25799.1"/>
    </source>
</evidence>
<dbReference type="Pfam" id="PF17836">
    <property type="entry name" value="PglD_N"/>
    <property type="match status" value="1"/>
</dbReference>
<dbReference type="PANTHER" id="PTHR43300:SF7">
    <property type="entry name" value="UDP-N-ACETYLBACILLOSAMINE N-ACETYLTRANSFERASE"/>
    <property type="match status" value="1"/>
</dbReference>
<dbReference type="InterPro" id="IPR011004">
    <property type="entry name" value="Trimer_LpxA-like_sf"/>
</dbReference>
<feature type="active site" description="Proton acceptor" evidence="2">
    <location>
        <position position="136"/>
    </location>
</feature>
<evidence type="ECO:0000313" key="6">
    <source>
        <dbReference type="Proteomes" id="UP000029629"/>
    </source>
</evidence>
<dbReference type="EMBL" id="JRNI01000086">
    <property type="protein sequence ID" value="KGF25799.1"/>
    <property type="molecule type" value="Genomic_DNA"/>
</dbReference>
<dbReference type="NCBIfam" id="TIGR03570">
    <property type="entry name" value="NeuD_NnaD"/>
    <property type="match status" value="1"/>
</dbReference>
<proteinExistence type="inferred from homology"/>
<protein>
    <submittedName>
        <fullName evidence="5">Acetyltransferase</fullName>
    </submittedName>
</protein>
<evidence type="ECO:0000259" key="4">
    <source>
        <dbReference type="Pfam" id="PF17836"/>
    </source>
</evidence>
<evidence type="ECO:0000256" key="3">
    <source>
        <dbReference type="PIRSR" id="PIRSR620019-2"/>
    </source>
</evidence>
<dbReference type="InterPro" id="IPR041561">
    <property type="entry name" value="PglD_N"/>
</dbReference>
<keyword evidence="5" id="KW-0808">Transferase</keyword>
<gene>
    <name evidence="5" type="ORF">HMPREF2130_10785</name>
</gene>
<name>A0A096AXS7_9BURK</name>
<dbReference type="CDD" id="cd03360">
    <property type="entry name" value="LbH_AT_putative"/>
    <property type="match status" value="1"/>
</dbReference>
<feature type="binding site" evidence="3">
    <location>
        <position position="145"/>
    </location>
    <ligand>
        <name>acetyl-CoA</name>
        <dbReference type="ChEBI" id="CHEBI:57288"/>
    </ligand>
</feature>
<dbReference type="Gene3D" id="3.40.50.20">
    <property type="match status" value="1"/>
</dbReference>
<keyword evidence="6" id="KW-1185">Reference proteome</keyword>
<dbReference type="AlphaFoldDB" id="A0A096AXS7"/>
<feature type="site" description="Increases basicity of active site His" evidence="2">
    <location>
        <position position="137"/>
    </location>
</feature>
<dbReference type="Proteomes" id="UP000029629">
    <property type="component" value="Unassembled WGS sequence"/>
</dbReference>
<dbReference type="Gene3D" id="2.160.10.10">
    <property type="entry name" value="Hexapeptide repeat proteins"/>
    <property type="match status" value="1"/>
</dbReference>
<dbReference type="OrthoDB" id="9794407at2"/>
<dbReference type="InterPro" id="IPR020019">
    <property type="entry name" value="AcTrfase_PglD-like"/>
</dbReference>
<feature type="binding site" evidence="3">
    <location>
        <position position="166"/>
    </location>
    <ligand>
        <name>acetyl-CoA</name>
        <dbReference type="ChEBI" id="CHEBI:57288"/>
    </ligand>
</feature>
<sequence>MLDKLAIYGAGGHGKVVADTAELLGWKTIHFFDERYLDTKKHGPWPVVGNFEQLCKETNNYNGVVVAIGNNLVRLEKHCLLREAGASMVSIIHPSVVVSSYALIGHGTVIFAGAVINAFTTVGEAVIINTQASVDHDCVLANGVHICPGTHIAGNVTIGEASWVGIGCSIIQQLSITDHVYIGAGSVVVKDIEESGTYFGVPAKLIKS</sequence>
<reference evidence="5 6" key="1">
    <citation type="submission" date="2014-07" db="EMBL/GenBank/DDBJ databases">
        <authorList>
            <person name="McCorrison J."/>
            <person name="Sanka R."/>
            <person name="Torralba M."/>
            <person name="Gillis M."/>
            <person name="Haft D.H."/>
            <person name="Methe B."/>
            <person name="Sutton G."/>
            <person name="Nelson K.E."/>
        </authorList>
    </citation>
    <scope>NUCLEOTIDE SEQUENCE [LARGE SCALE GENOMIC DNA]</scope>
    <source>
        <strain evidence="5 6">DNF00040</strain>
    </source>
</reference>
<dbReference type="eggNOG" id="COG0110">
    <property type="taxonomic scope" value="Bacteria"/>
</dbReference>
<accession>A0A096AXS7</accession>
<dbReference type="PANTHER" id="PTHR43300">
    <property type="entry name" value="ACETYLTRANSFERASE"/>
    <property type="match status" value="1"/>
</dbReference>